<keyword evidence="4" id="KW-1185">Reference proteome</keyword>
<dbReference type="EMBL" id="BANX01000020">
    <property type="protein sequence ID" value="GAC69098.1"/>
    <property type="molecule type" value="Genomic_DNA"/>
</dbReference>
<dbReference type="Pfam" id="PF02698">
    <property type="entry name" value="DUF218"/>
    <property type="match status" value="1"/>
</dbReference>
<dbReference type="GO" id="GO:0000270">
    <property type="term" value="P:peptidoglycan metabolic process"/>
    <property type="evidence" value="ECO:0007669"/>
    <property type="project" value="TreeGrafter"/>
</dbReference>
<sequence>MLTAVTTMLITAVAGALVVAAPAEASPRGEFNQAAAQFGAGNSAAAIGHLNNVLRANPRDATALALRAIYADYGYDIPTKIDSLTRLSGVDHGKRIRVDTLLNAILSQSLTPPNPLPAMVGPQTAIVVLGYGLLPDGAMRPELVGRLSAGLIQAFMAPASPVIVTGGNPRRGITEAAAMKTWLIRHGIPAGRIHAEHKATSTAGNAVQSAKLMQSIRATSAVIVTDPDHIRRGVVDFITAGVPVVGAMATINGYIKSVWPVLSKKQQWAMYRDGISVLGL</sequence>
<dbReference type="eggNOG" id="COG1434">
    <property type="taxonomic scope" value="Bacteria"/>
</dbReference>
<feature type="chain" id="PRO_5004003612" description="DUF218 domain-containing protein" evidence="1">
    <location>
        <begin position="26"/>
        <end position="280"/>
    </location>
</feature>
<dbReference type="GO" id="GO:0005886">
    <property type="term" value="C:plasma membrane"/>
    <property type="evidence" value="ECO:0007669"/>
    <property type="project" value="TreeGrafter"/>
</dbReference>
<comment type="caution">
    <text evidence="3">The sequence shown here is derived from an EMBL/GenBank/DDBJ whole genome shotgun (WGS) entry which is preliminary data.</text>
</comment>
<dbReference type="CDD" id="cd06259">
    <property type="entry name" value="YdcF-like"/>
    <property type="match status" value="1"/>
</dbReference>
<dbReference type="Proteomes" id="UP000011666">
    <property type="component" value="Unassembled WGS sequence"/>
</dbReference>
<organism evidence="3 4">
    <name type="scientific">Gordonia soli NBRC 108243</name>
    <dbReference type="NCBI Taxonomy" id="1223545"/>
    <lineage>
        <taxon>Bacteria</taxon>
        <taxon>Bacillati</taxon>
        <taxon>Actinomycetota</taxon>
        <taxon>Actinomycetes</taxon>
        <taxon>Mycobacteriales</taxon>
        <taxon>Gordoniaceae</taxon>
        <taxon>Gordonia</taxon>
    </lineage>
</organism>
<dbReference type="GO" id="GO:0043164">
    <property type="term" value="P:Gram-negative-bacterium-type cell wall biogenesis"/>
    <property type="evidence" value="ECO:0007669"/>
    <property type="project" value="TreeGrafter"/>
</dbReference>
<dbReference type="PANTHER" id="PTHR30336">
    <property type="entry name" value="INNER MEMBRANE PROTEIN, PROBABLE PERMEASE"/>
    <property type="match status" value="1"/>
</dbReference>
<dbReference type="AlphaFoldDB" id="M0QKL0"/>
<gene>
    <name evidence="3" type="ORF">GS4_20_01640</name>
</gene>
<dbReference type="PANTHER" id="PTHR30336:SF4">
    <property type="entry name" value="ENVELOPE BIOGENESIS FACTOR ELYC"/>
    <property type="match status" value="1"/>
</dbReference>
<accession>M0QKL0</accession>
<evidence type="ECO:0000259" key="2">
    <source>
        <dbReference type="Pfam" id="PF02698"/>
    </source>
</evidence>
<feature type="domain" description="DUF218" evidence="2">
    <location>
        <begin position="125"/>
        <end position="257"/>
    </location>
</feature>
<reference evidence="3 4" key="1">
    <citation type="submission" date="2013-01" db="EMBL/GenBank/DDBJ databases">
        <title>Whole genome shotgun sequence of Gordonia soli NBRC 108243.</title>
        <authorList>
            <person name="Isaki-Nakamura S."/>
            <person name="Hosoyama A."/>
            <person name="Tsuchikane K."/>
            <person name="Ando Y."/>
            <person name="Baba S."/>
            <person name="Ohji S."/>
            <person name="Hamada M."/>
            <person name="Tamura T."/>
            <person name="Yamazoe A."/>
            <person name="Yamazaki S."/>
            <person name="Fujita N."/>
        </authorList>
    </citation>
    <scope>NUCLEOTIDE SEQUENCE [LARGE SCALE GENOMIC DNA]</scope>
    <source>
        <strain evidence="3 4">NBRC 108243</strain>
    </source>
</reference>
<evidence type="ECO:0000256" key="1">
    <source>
        <dbReference type="SAM" id="SignalP"/>
    </source>
</evidence>
<protein>
    <recommendedName>
        <fullName evidence="2">DUF218 domain-containing protein</fullName>
    </recommendedName>
</protein>
<dbReference type="InterPro" id="IPR051599">
    <property type="entry name" value="Cell_Envelope_Assoc"/>
</dbReference>
<evidence type="ECO:0000313" key="4">
    <source>
        <dbReference type="Proteomes" id="UP000011666"/>
    </source>
</evidence>
<dbReference type="STRING" id="1223545.GS4_20_01640"/>
<keyword evidence="1" id="KW-0732">Signal</keyword>
<dbReference type="Gene3D" id="3.40.50.620">
    <property type="entry name" value="HUPs"/>
    <property type="match status" value="1"/>
</dbReference>
<proteinExistence type="predicted"/>
<feature type="signal peptide" evidence="1">
    <location>
        <begin position="1"/>
        <end position="25"/>
    </location>
</feature>
<dbReference type="InterPro" id="IPR014729">
    <property type="entry name" value="Rossmann-like_a/b/a_fold"/>
</dbReference>
<dbReference type="InterPro" id="IPR003848">
    <property type="entry name" value="DUF218"/>
</dbReference>
<name>M0QKL0_9ACTN</name>
<evidence type="ECO:0000313" key="3">
    <source>
        <dbReference type="EMBL" id="GAC69098.1"/>
    </source>
</evidence>